<evidence type="ECO:0000313" key="3">
    <source>
        <dbReference type="Proteomes" id="UP001168877"/>
    </source>
</evidence>
<feature type="compositionally biased region" description="Basic and acidic residues" evidence="1">
    <location>
        <begin position="35"/>
        <end position="48"/>
    </location>
</feature>
<accession>A0AA39VR80</accession>
<feature type="region of interest" description="Disordered" evidence="1">
    <location>
        <begin position="1"/>
        <end position="53"/>
    </location>
</feature>
<protein>
    <submittedName>
        <fullName evidence="2">Uncharacterized protein</fullName>
    </submittedName>
</protein>
<organism evidence="2 3">
    <name type="scientific">Acer saccharum</name>
    <name type="common">Sugar maple</name>
    <dbReference type="NCBI Taxonomy" id="4024"/>
    <lineage>
        <taxon>Eukaryota</taxon>
        <taxon>Viridiplantae</taxon>
        <taxon>Streptophyta</taxon>
        <taxon>Embryophyta</taxon>
        <taxon>Tracheophyta</taxon>
        <taxon>Spermatophyta</taxon>
        <taxon>Magnoliopsida</taxon>
        <taxon>eudicotyledons</taxon>
        <taxon>Gunneridae</taxon>
        <taxon>Pentapetalae</taxon>
        <taxon>rosids</taxon>
        <taxon>malvids</taxon>
        <taxon>Sapindales</taxon>
        <taxon>Sapindaceae</taxon>
        <taxon>Hippocastanoideae</taxon>
        <taxon>Acereae</taxon>
        <taxon>Acer</taxon>
    </lineage>
</organism>
<reference evidence="2" key="2">
    <citation type="submission" date="2023-06" db="EMBL/GenBank/DDBJ databases">
        <authorList>
            <person name="Swenson N.G."/>
            <person name="Wegrzyn J.L."/>
            <person name="Mcevoy S.L."/>
        </authorList>
    </citation>
    <scope>NUCLEOTIDE SEQUENCE</scope>
    <source>
        <strain evidence="2">NS2018</strain>
        <tissue evidence="2">Leaf</tissue>
    </source>
</reference>
<keyword evidence="3" id="KW-1185">Reference proteome</keyword>
<proteinExistence type="predicted"/>
<dbReference type="EMBL" id="JAUESC010000381">
    <property type="protein sequence ID" value="KAK0590155.1"/>
    <property type="molecule type" value="Genomic_DNA"/>
</dbReference>
<gene>
    <name evidence="2" type="ORF">LWI29_023319</name>
</gene>
<reference evidence="2" key="1">
    <citation type="journal article" date="2022" name="Plant J.">
        <title>Strategies of tolerance reflected in two North American maple genomes.</title>
        <authorList>
            <person name="McEvoy S.L."/>
            <person name="Sezen U.U."/>
            <person name="Trouern-Trend A."/>
            <person name="McMahon S.M."/>
            <person name="Schaberg P.G."/>
            <person name="Yang J."/>
            <person name="Wegrzyn J.L."/>
            <person name="Swenson N.G."/>
        </authorList>
    </citation>
    <scope>NUCLEOTIDE SEQUENCE</scope>
    <source>
        <strain evidence="2">NS2018</strain>
    </source>
</reference>
<sequence length="239" mass="26616">MLKDDLSVRKNRTEKRIREADRCQKGVSHPPKGARGSEHRPEKEKKDPIQANRSTVNTLSPLSTIADLYSAIASLIKESDSKTDRDGELLFKQVEKNDVQADATCNVTAMEESVGQAEAASKFDGVASKIDFDKHSSDPRADAPAISKMVEDVDNRTILDENELKEINNCVEFCIQVIVQKIVTDMDVTRNLSIPTSSLSSIPFEEGQFMDMHVYDDVADSGSFAAQFNRWAVKVVFFL</sequence>
<evidence type="ECO:0000313" key="2">
    <source>
        <dbReference type="EMBL" id="KAK0590155.1"/>
    </source>
</evidence>
<feature type="compositionally biased region" description="Basic and acidic residues" evidence="1">
    <location>
        <begin position="14"/>
        <end position="24"/>
    </location>
</feature>
<dbReference type="AlphaFoldDB" id="A0AA39VR80"/>
<evidence type="ECO:0000256" key="1">
    <source>
        <dbReference type="SAM" id="MobiDB-lite"/>
    </source>
</evidence>
<dbReference type="Proteomes" id="UP001168877">
    <property type="component" value="Unassembled WGS sequence"/>
</dbReference>
<comment type="caution">
    <text evidence="2">The sequence shown here is derived from an EMBL/GenBank/DDBJ whole genome shotgun (WGS) entry which is preliminary data.</text>
</comment>
<name>A0AA39VR80_ACESA</name>